<feature type="compositionally biased region" description="Basic and acidic residues" evidence="1">
    <location>
        <begin position="360"/>
        <end position="389"/>
    </location>
</feature>
<evidence type="ECO:0000313" key="2">
    <source>
        <dbReference type="EMBL" id="RJE26154.1"/>
    </source>
</evidence>
<organism evidence="2 3">
    <name type="scientific">Aspergillus sclerotialis</name>
    <dbReference type="NCBI Taxonomy" id="2070753"/>
    <lineage>
        <taxon>Eukaryota</taxon>
        <taxon>Fungi</taxon>
        <taxon>Dikarya</taxon>
        <taxon>Ascomycota</taxon>
        <taxon>Pezizomycotina</taxon>
        <taxon>Eurotiomycetes</taxon>
        <taxon>Eurotiomycetidae</taxon>
        <taxon>Eurotiales</taxon>
        <taxon>Aspergillaceae</taxon>
        <taxon>Aspergillus</taxon>
        <taxon>Aspergillus subgen. Polypaecilum</taxon>
    </lineage>
</organism>
<evidence type="ECO:0000313" key="3">
    <source>
        <dbReference type="Proteomes" id="UP000266188"/>
    </source>
</evidence>
<protein>
    <submittedName>
        <fullName evidence="2">Endo-1,34-beta-glucanase</fullName>
    </submittedName>
</protein>
<sequence>MDTRNPSAIPGNGNKQRPSRKDMQTTTLRTSDGTLLPNGFPDNPNTVIRDIKDPLVTRPNIMTRILCFYRSEQAYRHKVDFLLSKTVAISNDVARRPLTQEEVDAIVEHTSLHAYRDRLGIPVGIATAVLQTWTEVAMREMFPGPVRLWELVRHSGQRPGPALRDWLSVRGITRTALWQAAGKPSIVRLIFYPLFGYSVSSTIGGLRAAMGMHADERLKEFSESLKTGKAEFKQQTIPAVTQGYRKMAEERERGLGQDQSQASQNGYGLGQPQTQEPVFSELDQSPYSDSPTQTFKQPQFNGYPRRPTPSPAPSTDNTGDFFDDASPVAPDYQSQPAPQTQGSAWERIRQQNMSGGDQPQRTRETYYSGDRSRPSDDYGYAKEKEREQARADFDKLLEAERNMSTDNGGGSGWNRRW</sequence>
<gene>
    <name evidence="2" type="ORF">PHISCL_01504</name>
</gene>
<dbReference type="AlphaFoldDB" id="A0A3A3A385"/>
<feature type="region of interest" description="Disordered" evidence="1">
    <location>
        <begin position="247"/>
        <end position="389"/>
    </location>
</feature>
<proteinExistence type="predicted"/>
<keyword evidence="3" id="KW-1185">Reference proteome</keyword>
<feature type="compositionally biased region" description="Polar residues" evidence="1">
    <location>
        <begin position="332"/>
        <end position="343"/>
    </location>
</feature>
<dbReference type="OrthoDB" id="4204700at2759"/>
<dbReference type="EMBL" id="MVGC01000028">
    <property type="protein sequence ID" value="RJE26154.1"/>
    <property type="molecule type" value="Genomic_DNA"/>
</dbReference>
<feature type="compositionally biased region" description="Polar residues" evidence="1">
    <location>
        <begin position="24"/>
        <end position="33"/>
    </location>
</feature>
<reference evidence="3" key="1">
    <citation type="submission" date="2017-02" db="EMBL/GenBank/DDBJ databases">
        <authorList>
            <person name="Tafer H."/>
            <person name="Lopandic K."/>
        </authorList>
    </citation>
    <scope>NUCLEOTIDE SEQUENCE [LARGE SCALE GENOMIC DNA]</scope>
    <source>
        <strain evidence="3">CBS 366.77</strain>
    </source>
</reference>
<dbReference type="Proteomes" id="UP000266188">
    <property type="component" value="Unassembled WGS sequence"/>
</dbReference>
<feature type="compositionally biased region" description="Polar residues" evidence="1">
    <location>
        <begin position="350"/>
        <end position="359"/>
    </location>
</feature>
<comment type="caution">
    <text evidence="2">The sequence shown here is derived from an EMBL/GenBank/DDBJ whole genome shotgun (WGS) entry which is preliminary data.</text>
</comment>
<name>A0A3A3A385_9EURO</name>
<feature type="region of interest" description="Disordered" evidence="1">
    <location>
        <begin position="1"/>
        <end position="41"/>
    </location>
</feature>
<accession>A0A3A3A385</accession>
<feature type="compositionally biased region" description="Polar residues" evidence="1">
    <location>
        <begin position="257"/>
        <end position="300"/>
    </location>
</feature>
<dbReference type="STRING" id="2070753.A0A3A3A385"/>
<evidence type="ECO:0000256" key="1">
    <source>
        <dbReference type="SAM" id="MobiDB-lite"/>
    </source>
</evidence>